<evidence type="ECO:0000313" key="2">
    <source>
        <dbReference type="EMBL" id="CAL1603276.1"/>
    </source>
</evidence>
<reference evidence="2 3" key="1">
    <citation type="submission" date="2024-04" db="EMBL/GenBank/DDBJ databases">
        <authorList>
            <person name="Waldvogel A.-M."/>
            <person name="Schoenle A."/>
        </authorList>
    </citation>
    <scope>NUCLEOTIDE SEQUENCE [LARGE SCALE GENOMIC DNA]</scope>
</reference>
<evidence type="ECO:0000256" key="1">
    <source>
        <dbReference type="SAM" id="MobiDB-lite"/>
    </source>
</evidence>
<dbReference type="AlphaFoldDB" id="A0AAV2LNW0"/>
<name>A0AAV2LNW0_KNICA</name>
<sequence length="80" mass="8409">MGHASTFRGREPRSRPQPLHAEQEEGARCDLSLDGQTDADLWGEGSSCTACAEASAPLSSGTRAAVGRPDQGRLRSSSSH</sequence>
<keyword evidence="3" id="KW-1185">Reference proteome</keyword>
<feature type="region of interest" description="Disordered" evidence="1">
    <location>
        <begin position="54"/>
        <end position="80"/>
    </location>
</feature>
<organism evidence="2 3">
    <name type="scientific">Knipowitschia caucasica</name>
    <name type="common">Caucasian dwarf goby</name>
    <name type="synonym">Pomatoschistus caucasicus</name>
    <dbReference type="NCBI Taxonomy" id="637954"/>
    <lineage>
        <taxon>Eukaryota</taxon>
        <taxon>Metazoa</taxon>
        <taxon>Chordata</taxon>
        <taxon>Craniata</taxon>
        <taxon>Vertebrata</taxon>
        <taxon>Euteleostomi</taxon>
        <taxon>Actinopterygii</taxon>
        <taxon>Neopterygii</taxon>
        <taxon>Teleostei</taxon>
        <taxon>Neoteleostei</taxon>
        <taxon>Acanthomorphata</taxon>
        <taxon>Gobiaria</taxon>
        <taxon>Gobiiformes</taxon>
        <taxon>Gobioidei</taxon>
        <taxon>Gobiidae</taxon>
        <taxon>Gobiinae</taxon>
        <taxon>Knipowitschia</taxon>
    </lineage>
</organism>
<dbReference type="Proteomes" id="UP001497482">
    <property type="component" value="Chromosome 4"/>
</dbReference>
<gene>
    <name evidence="2" type="ORF">KC01_LOCUS30978</name>
</gene>
<protein>
    <submittedName>
        <fullName evidence="2">Uncharacterized protein</fullName>
    </submittedName>
</protein>
<accession>A0AAV2LNW0</accession>
<evidence type="ECO:0000313" key="3">
    <source>
        <dbReference type="Proteomes" id="UP001497482"/>
    </source>
</evidence>
<dbReference type="EMBL" id="OZ035826">
    <property type="protein sequence ID" value="CAL1603276.1"/>
    <property type="molecule type" value="Genomic_DNA"/>
</dbReference>
<proteinExistence type="predicted"/>
<feature type="region of interest" description="Disordered" evidence="1">
    <location>
        <begin position="1"/>
        <end position="36"/>
    </location>
</feature>